<organism evidence="1 2">
    <name type="scientific">Mycena indigotica</name>
    <dbReference type="NCBI Taxonomy" id="2126181"/>
    <lineage>
        <taxon>Eukaryota</taxon>
        <taxon>Fungi</taxon>
        <taxon>Dikarya</taxon>
        <taxon>Basidiomycota</taxon>
        <taxon>Agaricomycotina</taxon>
        <taxon>Agaricomycetes</taxon>
        <taxon>Agaricomycetidae</taxon>
        <taxon>Agaricales</taxon>
        <taxon>Marasmiineae</taxon>
        <taxon>Mycenaceae</taxon>
        <taxon>Mycena</taxon>
    </lineage>
</organism>
<dbReference type="GeneID" id="59352098"/>
<dbReference type="Proteomes" id="UP000636479">
    <property type="component" value="Unassembled WGS sequence"/>
</dbReference>
<reference evidence="1" key="1">
    <citation type="submission" date="2020-05" db="EMBL/GenBank/DDBJ databases">
        <title>Mycena genomes resolve the evolution of fungal bioluminescence.</title>
        <authorList>
            <person name="Tsai I.J."/>
        </authorList>
    </citation>
    <scope>NUCLEOTIDE SEQUENCE</scope>
    <source>
        <strain evidence="1">171206Taipei</strain>
    </source>
</reference>
<sequence>MPQDLPPEVLLQILTPALSVTGDLFAESTRSGTWARYGESPSAYLLVCNAWYRVGAPLLYSVVVLRSKPQAAALAHAVVSNKELGPHIKRLRVEGGYGASMEKVLLSAKNIVALFLCFNHIHGTDSTEGLCRGLSHINPATLIVDDDGQRRNKHLTALTNAIVETIPRWEKLTCFDITHFYQLEMDRQHTLTARISTISASINAARRLRTLVLAEHQWADAAYDLFQDCPLHTLRVKRPILPSKDPELQGLRVKLERNGGVLLRTLFFRNDRAEPDVPAQTVFSLNPHFVPMANESSDVQEMVWSHVLSFVFTAGWGSLRPLLVCKMFMEAGLPHLYTRITLPTRQHVYALARSVQAHAEYGAYIRELTLTLSTTGRPWAVQELFRMSDDEASVYNASLQYILARCLRLETFASVGHTGHAVRWDHIATITATSNTSMRELIVNVTEEPEAVIRDVALVFDMLSNLHALELRCKNVLLPSDSDPLAPPRFTQLTQLTLDFPQQPLTGRFMKCEFPVLRRLILGRGVDPAQLSQLVVSGPHIDFLSIAAETLIIPGLGFGTAKATILHSCPKLAELVVSATHSPLQAYTLPAFLPQPGTAHTCLAILRIEMPLDRGYAERMCKEFLQPFATRVCPQLPGLREVALSEPVTWPTTEREIDNSVWVQTAEMLLAVGVEVSDSAKVRWRKRLGPSTREMRTPKRGRRTAVPAVNDAMEID</sequence>
<keyword evidence="2" id="KW-1185">Reference proteome</keyword>
<comment type="caution">
    <text evidence="1">The sequence shown here is derived from an EMBL/GenBank/DDBJ whole genome shotgun (WGS) entry which is preliminary data.</text>
</comment>
<dbReference type="EMBL" id="JACAZF010000014">
    <property type="protein sequence ID" value="KAF7290720.1"/>
    <property type="molecule type" value="Genomic_DNA"/>
</dbReference>
<name>A0A8H6RZT0_9AGAR</name>
<gene>
    <name evidence="1" type="ORF">MIND_01312700</name>
</gene>
<accession>A0A8H6RZT0</accession>
<proteinExistence type="predicted"/>
<protein>
    <submittedName>
        <fullName evidence="1">HEME-HALOPEROXIDASE domain-containing protein</fullName>
    </submittedName>
</protein>
<keyword evidence="1" id="KW-0575">Peroxidase</keyword>
<dbReference type="GO" id="GO:0004601">
    <property type="term" value="F:peroxidase activity"/>
    <property type="evidence" value="ECO:0007669"/>
    <property type="project" value="UniProtKB-KW"/>
</dbReference>
<dbReference type="RefSeq" id="XP_037214080.1">
    <property type="nucleotide sequence ID" value="XM_037369582.1"/>
</dbReference>
<dbReference type="OrthoDB" id="2786563at2759"/>
<evidence type="ECO:0000313" key="1">
    <source>
        <dbReference type="EMBL" id="KAF7290720.1"/>
    </source>
</evidence>
<evidence type="ECO:0000313" key="2">
    <source>
        <dbReference type="Proteomes" id="UP000636479"/>
    </source>
</evidence>
<dbReference type="AlphaFoldDB" id="A0A8H6RZT0"/>
<keyword evidence="1" id="KW-0560">Oxidoreductase</keyword>